<evidence type="ECO:0000256" key="9">
    <source>
        <dbReference type="ARBA" id="ARBA00022989"/>
    </source>
</evidence>
<dbReference type="EC" id="2.4.1.-" evidence="11"/>
<feature type="transmembrane region" description="Helical" evidence="11">
    <location>
        <begin position="398"/>
        <end position="421"/>
    </location>
</feature>
<reference evidence="13 14" key="1">
    <citation type="journal article" date="2014" name="Mol. Plant">
        <title>Chromosome Scale Genome Assembly and Transcriptome Profiling of Nannochloropsis gaditana in Nitrogen Depletion.</title>
        <authorList>
            <person name="Corteggiani Carpinelli E."/>
            <person name="Telatin A."/>
            <person name="Vitulo N."/>
            <person name="Forcato C."/>
            <person name="D'Angelo M."/>
            <person name="Schiavon R."/>
            <person name="Vezzi A."/>
            <person name="Giacometti G.M."/>
            <person name="Morosinotto T."/>
            <person name="Valle G."/>
        </authorList>
    </citation>
    <scope>NUCLEOTIDE SEQUENCE [LARGE SCALE GENOMIC DNA]</scope>
    <source>
        <strain evidence="13 14">B-31</strain>
    </source>
</reference>
<keyword evidence="9 11" id="KW-1133">Transmembrane helix</keyword>
<evidence type="ECO:0000256" key="7">
    <source>
        <dbReference type="ARBA" id="ARBA00022692"/>
    </source>
</evidence>
<evidence type="ECO:0000256" key="2">
    <source>
        <dbReference type="ARBA" id="ARBA00004687"/>
    </source>
</evidence>
<keyword evidence="7 11" id="KW-0812">Transmembrane</keyword>
<comment type="caution">
    <text evidence="13">The sequence shown here is derived from an EMBL/GenBank/DDBJ whole genome shotgun (WGS) entry which is preliminary data.</text>
</comment>
<dbReference type="OrthoDB" id="1741594at2759"/>
<feature type="transmembrane region" description="Helical" evidence="11">
    <location>
        <begin position="89"/>
        <end position="107"/>
    </location>
</feature>
<dbReference type="GO" id="GO:0005789">
    <property type="term" value="C:endoplasmic reticulum membrane"/>
    <property type="evidence" value="ECO:0007669"/>
    <property type="project" value="UniProtKB-SubCell"/>
</dbReference>
<feature type="transmembrane region" description="Helical" evidence="11">
    <location>
        <begin position="12"/>
        <end position="34"/>
    </location>
</feature>
<dbReference type="EMBL" id="AZIL01001306">
    <property type="protein sequence ID" value="EWM24230.1"/>
    <property type="molecule type" value="Genomic_DNA"/>
</dbReference>
<dbReference type="GO" id="GO:0051751">
    <property type="term" value="F:alpha-1,4-mannosyltransferase activity"/>
    <property type="evidence" value="ECO:0007669"/>
    <property type="project" value="InterPro"/>
</dbReference>
<organism evidence="13 14">
    <name type="scientific">Nannochloropsis gaditana</name>
    <dbReference type="NCBI Taxonomy" id="72520"/>
    <lineage>
        <taxon>Eukaryota</taxon>
        <taxon>Sar</taxon>
        <taxon>Stramenopiles</taxon>
        <taxon>Ochrophyta</taxon>
        <taxon>Eustigmatophyceae</taxon>
        <taxon>Eustigmatales</taxon>
        <taxon>Monodopsidaceae</taxon>
        <taxon>Nannochloropsis</taxon>
    </lineage>
</organism>
<dbReference type="PANTHER" id="PTHR12886">
    <property type="entry name" value="PIG-M MANNOSYLTRANSFERASE"/>
    <property type="match status" value="1"/>
</dbReference>
<feature type="transmembrane region" description="Helical" evidence="11">
    <location>
        <begin position="238"/>
        <end position="258"/>
    </location>
</feature>
<evidence type="ECO:0000256" key="5">
    <source>
        <dbReference type="ARBA" id="ARBA00022676"/>
    </source>
</evidence>
<dbReference type="GO" id="GO:0004376">
    <property type="term" value="F:GPI mannosyltransferase activity"/>
    <property type="evidence" value="ECO:0007669"/>
    <property type="project" value="InterPro"/>
</dbReference>
<comment type="subcellular location">
    <subcellularLocation>
        <location evidence="1 11">Endoplasmic reticulum membrane</location>
        <topology evidence="1 11">Multi-pass membrane protein</topology>
    </subcellularLocation>
</comment>
<protein>
    <recommendedName>
        <fullName evidence="11">GPI mannosyltransferase 1</fullName>
        <ecNumber evidence="11">2.4.1.-</ecNumber>
    </recommendedName>
    <alternativeName>
        <fullName evidence="11">GPI mannosyltransferase I</fullName>
    </alternativeName>
</protein>
<dbReference type="InterPro" id="IPR007704">
    <property type="entry name" value="PIG-M"/>
</dbReference>
<evidence type="ECO:0000256" key="3">
    <source>
        <dbReference type="ARBA" id="ARBA00011071"/>
    </source>
</evidence>
<comment type="similarity">
    <text evidence="3 11">Belongs to the PIGM family.</text>
</comment>
<sequence>MLSSSQTSSPFSTVSVFVGALLIRLGMLAVGAWIDRASSTVKYTDIDYFVFSDAARFLSDGGSPYERDTYRYTPFLAYLLLPNLWLHPAWGKVLFVIFDLLVGFLIMKISSQYKVANNTPLKIQPMNGFSSFFAASPPVLYASFWLYNPLVINCSTRGSADSLVSALVLATVLLVQQNRPILAAAFHGAAVHFKVYPIIFSFSYLAALPESDTDGEGQDLTPIGSWRSVWPFSTRKRLLFSVVSALTFLGLTLAAYALSGHPYLSQGLLYHLTRTDNRHNFSPWFYAIYLDFQDEERRRLLGLAAFLPQLLLLASTSLTLGPRDLPFCVAVQTMAFVAFNKVCTAQYFAWYFSVLPAAGPSLASLPSSLPLFLGVAWLLALGAWLACAYLLEFQGRNTFFATWISSLVFLCVNVGLLAWLLEAWGRGEGGIMPAALSREDGITRAREGGGGLRPRRKRERIPVSSERR</sequence>
<evidence type="ECO:0000256" key="8">
    <source>
        <dbReference type="ARBA" id="ARBA00022824"/>
    </source>
</evidence>
<keyword evidence="4 11" id="KW-0337">GPI-anchor biosynthesis</keyword>
<evidence type="ECO:0000256" key="10">
    <source>
        <dbReference type="ARBA" id="ARBA00023136"/>
    </source>
</evidence>
<dbReference type="PANTHER" id="PTHR12886:SF0">
    <property type="entry name" value="GPI MANNOSYLTRANSFERASE 1"/>
    <property type="match status" value="1"/>
</dbReference>
<name>W7TAZ5_9STRA</name>
<feature type="transmembrane region" description="Helical" evidence="11">
    <location>
        <begin position="327"/>
        <end position="349"/>
    </location>
</feature>
<evidence type="ECO:0000313" key="13">
    <source>
        <dbReference type="EMBL" id="EWM24230.1"/>
    </source>
</evidence>
<evidence type="ECO:0000256" key="12">
    <source>
        <dbReference type="SAM" id="MobiDB-lite"/>
    </source>
</evidence>
<feature type="transmembrane region" description="Helical" evidence="11">
    <location>
        <begin position="300"/>
        <end position="320"/>
    </location>
</feature>
<evidence type="ECO:0000256" key="6">
    <source>
        <dbReference type="ARBA" id="ARBA00022679"/>
    </source>
</evidence>
<comment type="pathway">
    <text evidence="2 11">Glycolipid biosynthesis; glycosylphosphatidylinositol-anchor biosynthesis.</text>
</comment>
<accession>W7TAZ5</accession>
<dbReference type="AlphaFoldDB" id="W7TAZ5"/>
<evidence type="ECO:0000256" key="4">
    <source>
        <dbReference type="ARBA" id="ARBA00022502"/>
    </source>
</evidence>
<dbReference type="GO" id="GO:1990529">
    <property type="term" value="C:glycosylphosphatidylinositol-mannosyltransferase I complex"/>
    <property type="evidence" value="ECO:0007669"/>
    <property type="project" value="TreeGrafter"/>
</dbReference>
<evidence type="ECO:0000256" key="11">
    <source>
        <dbReference type="RuleBase" id="RU365064"/>
    </source>
</evidence>
<gene>
    <name evidence="13" type="ORF">Naga_100020g5</name>
</gene>
<comment type="function">
    <text evidence="11">Catalytic subunit of the glycosylphosphatidylinositol-mannosyltransferase I complex which catalyzes the transfer of the first mannose, via an alpha-1,4 bond from a dolichol-phosphate-mannose (Dol-P-Man) to the glucosaminyl acyl phosphatidylinositol (GlcN-(acyl)PI) intermediate to generate alpha-D-Man-(1-&gt;4)-alpha-D-GlcN-(1-&gt;6)-(1-radyl,2-acyl-sn-glycero-3-phospho)-2-acyl-inositol and participates in the sixth step of the glycosylphosphatidylinositol-anchor biosynthesis.</text>
</comment>
<dbReference type="GO" id="GO:0006506">
    <property type="term" value="P:GPI anchor biosynthetic process"/>
    <property type="evidence" value="ECO:0007669"/>
    <property type="project" value="UniProtKB-UniPathway"/>
</dbReference>
<keyword evidence="8 11" id="KW-0256">Endoplasmic reticulum</keyword>
<keyword evidence="10 11" id="KW-0472">Membrane</keyword>
<dbReference type="UniPathway" id="UPA00196"/>
<feature type="region of interest" description="Disordered" evidence="12">
    <location>
        <begin position="444"/>
        <end position="468"/>
    </location>
</feature>
<proteinExistence type="inferred from homology"/>
<evidence type="ECO:0000313" key="14">
    <source>
        <dbReference type="Proteomes" id="UP000019335"/>
    </source>
</evidence>
<keyword evidence="14" id="KW-1185">Reference proteome</keyword>
<dbReference type="Proteomes" id="UP000019335">
    <property type="component" value="Chromosome 14"/>
</dbReference>
<keyword evidence="5 11" id="KW-0328">Glycosyltransferase</keyword>
<evidence type="ECO:0000256" key="1">
    <source>
        <dbReference type="ARBA" id="ARBA00004477"/>
    </source>
</evidence>
<feature type="transmembrane region" description="Helical" evidence="11">
    <location>
        <begin position="369"/>
        <end position="391"/>
    </location>
</feature>
<keyword evidence="6 11" id="KW-0808">Transferase</keyword>
<dbReference type="Pfam" id="PF05007">
    <property type="entry name" value="Mannosyl_trans"/>
    <property type="match status" value="1"/>
</dbReference>